<keyword evidence="3" id="KW-0479">Metal-binding</keyword>
<proteinExistence type="predicted"/>
<dbReference type="PROSITE" id="PS51918">
    <property type="entry name" value="RADICAL_SAM"/>
    <property type="match status" value="1"/>
</dbReference>
<dbReference type="PANTHER" id="PTHR43409">
    <property type="entry name" value="ANAEROBIC MAGNESIUM-PROTOPORPHYRIN IX MONOMETHYL ESTER CYCLASE-RELATED"/>
    <property type="match status" value="1"/>
</dbReference>
<reference evidence="7 8" key="1">
    <citation type="submission" date="2019-11" db="EMBL/GenBank/DDBJ databases">
        <title>Comparative genomics of hydrocarbon-degrading Desulfosarcina strains.</title>
        <authorList>
            <person name="Watanabe M."/>
            <person name="Kojima H."/>
            <person name="Fukui M."/>
        </authorList>
    </citation>
    <scope>NUCLEOTIDE SEQUENCE [LARGE SCALE GENOMIC DNA]</scope>
    <source>
        <strain evidence="8">oXyS1</strain>
    </source>
</reference>
<dbReference type="Pfam" id="PF04055">
    <property type="entry name" value="Radical_SAM"/>
    <property type="match status" value="1"/>
</dbReference>
<protein>
    <recommendedName>
        <fullName evidence="6">Radical SAM core domain-containing protein</fullName>
    </recommendedName>
</protein>
<dbReference type="AlphaFoldDB" id="A0A5K8A6T5"/>
<dbReference type="InterPro" id="IPR051198">
    <property type="entry name" value="BchE-like"/>
</dbReference>
<organism evidence="7 8">
    <name type="scientific">Desulfosarcina ovata subsp. ovata</name>
    <dbReference type="NCBI Taxonomy" id="2752305"/>
    <lineage>
        <taxon>Bacteria</taxon>
        <taxon>Pseudomonadati</taxon>
        <taxon>Thermodesulfobacteriota</taxon>
        <taxon>Desulfobacteria</taxon>
        <taxon>Desulfobacterales</taxon>
        <taxon>Desulfosarcinaceae</taxon>
        <taxon>Desulfosarcina</taxon>
    </lineage>
</organism>
<dbReference type="PANTHER" id="PTHR43409:SF7">
    <property type="entry name" value="BLL1977 PROTEIN"/>
    <property type="match status" value="1"/>
</dbReference>
<dbReference type="SUPFAM" id="SSF102114">
    <property type="entry name" value="Radical SAM enzymes"/>
    <property type="match status" value="1"/>
</dbReference>
<evidence type="ECO:0000259" key="6">
    <source>
        <dbReference type="PROSITE" id="PS51918"/>
    </source>
</evidence>
<evidence type="ECO:0000313" key="7">
    <source>
        <dbReference type="EMBL" id="BBO88322.1"/>
    </source>
</evidence>
<comment type="cofactor">
    <cofactor evidence="1">
        <name>[4Fe-4S] cluster</name>
        <dbReference type="ChEBI" id="CHEBI:49883"/>
    </cofactor>
</comment>
<dbReference type="EMBL" id="AP021879">
    <property type="protein sequence ID" value="BBO88322.1"/>
    <property type="molecule type" value="Genomic_DNA"/>
</dbReference>
<keyword evidence="4" id="KW-0408">Iron</keyword>
<dbReference type="GO" id="GO:0051536">
    <property type="term" value="F:iron-sulfur cluster binding"/>
    <property type="evidence" value="ECO:0007669"/>
    <property type="project" value="UniProtKB-KW"/>
</dbReference>
<dbReference type="InterPro" id="IPR007197">
    <property type="entry name" value="rSAM"/>
</dbReference>
<dbReference type="InterPro" id="IPR006638">
    <property type="entry name" value="Elp3/MiaA/NifB-like_rSAM"/>
</dbReference>
<dbReference type="InterPro" id="IPR013785">
    <property type="entry name" value="Aldolase_TIM"/>
</dbReference>
<evidence type="ECO:0000313" key="8">
    <source>
        <dbReference type="Proteomes" id="UP000422108"/>
    </source>
</evidence>
<keyword evidence="8" id="KW-1185">Reference proteome</keyword>
<gene>
    <name evidence="7" type="ORF">DSCOOX_15020</name>
</gene>
<dbReference type="Proteomes" id="UP000422108">
    <property type="component" value="Chromosome"/>
</dbReference>
<dbReference type="Gene3D" id="3.20.20.70">
    <property type="entry name" value="Aldolase class I"/>
    <property type="match status" value="1"/>
</dbReference>
<name>A0A5K8A6T5_9BACT</name>
<evidence type="ECO:0000256" key="2">
    <source>
        <dbReference type="ARBA" id="ARBA00022691"/>
    </source>
</evidence>
<dbReference type="GO" id="GO:0005829">
    <property type="term" value="C:cytosol"/>
    <property type="evidence" value="ECO:0007669"/>
    <property type="project" value="TreeGrafter"/>
</dbReference>
<evidence type="ECO:0000256" key="4">
    <source>
        <dbReference type="ARBA" id="ARBA00023004"/>
    </source>
</evidence>
<dbReference type="InterPro" id="IPR058240">
    <property type="entry name" value="rSAM_sf"/>
</dbReference>
<keyword evidence="2" id="KW-0949">S-adenosyl-L-methionine</keyword>
<evidence type="ECO:0000256" key="5">
    <source>
        <dbReference type="ARBA" id="ARBA00023014"/>
    </source>
</evidence>
<dbReference type="SMART" id="SM00729">
    <property type="entry name" value="Elp3"/>
    <property type="match status" value="1"/>
</dbReference>
<feature type="domain" description="Radical SAM core" evidence="6">
    <location>
        <begin position="1"/>
        <end position="217"/>
    </location>
</feature>
<keyword evidence="5" id="KW-0411">Iron-sulfur</keyword>
<accession>A0A5K8A6T5</accession>
<evidence type="ECO:0000256" key="3">
    <source>
        <dbReference type="ARBA" id="ARBA00022723"/>
    </source>
</evidence>
<evidence type="ECO:0000256" key="1">
    <source>
        <dbReference type="ARBA" id="ARBA00001966"/>
    </source>
</evidence>
<dbReference type="GO" id="GO:0003824">
    <property type="term" value="F:catalytic activity"/>
    <property type="evidence" value="ECO:0007669"/>
    <property type="project" value="InterPro"/>
</dbReference>
<sequence>MYGGSSYRTRSSKDIVDEIESCVKTYGSRSFYFDDDTFNVGKTRIMDLCREIKSRKLNLPWAIMARADQMDRELLETLKDAGLHALKYGVESGAQEILDGACKGLDLEKVGETIKITRELGIQYHLTFMFGLPGETEETARETMALALDLDPDSLQFSIATPFPGSRFYDMLLKSGHLLSTNPDEYDGYHNAVVRTEALSHTDLLSLRNEAENLWKEHCRQRRARE</sequence>
<dbReference type="GO" id="GO:0046872">
    <property type="term" value="F:metal ion binding"/>
    <property type="evidence" value="ECO:0007669"/>
    <property type="project" value="UniProtKB-KW"/>
</dbReference>